<keyword evidence="2" id="KW-0560">Oxidoreductase</keyword>
<dbReference type="PRINTS" id="PR00463">
    <property type="entry name" value="EP450I"/>
</dbReference>
<evidence type="ECO:0000256" key="2">
    <source>
        <dbReference type="ARBA" id="ARBA00023033"/>
    </source>
</evidence>
<feature type="chain" id="PRO_5043921543" description="Cytochrome P450" evidence="3">
    <location>
        <begin position="21"/>
        <end position="259"/>
    </location>
</feature>
<dbReference type="PANTHER" id="PTHR24284:SF1">
    <property type="entry name" value="CYTOCHROME P450 FAMILY"/>
    <property type="match status" value="1"/>
</dbReference>
<evidence type="ECO:0000313" key="4">
    <source>
        <dbReference type="EMBL" id="GMS93012.1"/>
    </source>
</evidence>
<keyword evidence="3" id="KW-0732">Signal</keyword>
<dbReference type="Proteomes" id="UP001432027">
    <property type="component" value="Unassembled WGS sequence"/>
</dbReference>
<feature type="non-terminal residue" evidence="4">
    <location>
        <position position="1"/>
    </location>
</feature>
<protein>
    <recommendedName>
        <fullName evidence="6">Cytochrome P450</fullName>
    </recommendedName>
</protein>
<accession>A0AAV5TBS9</accession>
<evidence type="ECO:0008006" key="6">
    <source>
        <dbReference type="Google" id="ProtNLM"/>
    </source>
</evidence>
<proteinExistence type="inferred from homology"/>
<dbReference type="InterPro" id="IPR001128">
    <property type="entry name" value="Cyt_P450"/>
</dbReference>
<dbReference type="InterPro" id="IPR002401">
    <property type="entry name" value="Cyt_P450_E_grp-I"/>
</dbReference>
<dbReference type="PANTHER" id="PTHR24284">
    <property type="entry name" value="CYTOCHROME P450 FAMILY"/>
    <property type="match status" value="1"/>
</dbReference>
<dbReference type="GO" id="GO:0004497">
    <property type="term" value="F:monooxygenase activity"/>
    <property type="evidence" value="ECO:0007669"/>
    <property type="project" value="UniProtKB-KW"/>
</dbReference>
<feature type="signal peptide" evidence="3">
    <location>
        <begin position="1"/>
        <end position="20"/>
    </location>
</feature>
<reference evidence="4" key="1">
    <citation type="submission" date="2023-10" db="EMBL/GenBank/DDBJ databases">
        <title>Genome assembly of Pristionchus species.</title>
        <authorList>
            <person name="Yoshida K."/>
            <person name="Sommer R.J."/>
        </authorList>
    </citation>
    <scope>NUCLEOTIDE SEQUENCE</scope>
    <source>
        <strain evidence="4">RS0144</strain>
    </source>
</reference>
<dbReference type="Gene3D" id="1.10.630.10">
    <property type="entry name" value="Cytochrome P450"/>
    <property type="match status" value="1"/>
</dbReference>
<evidence type="ECO:0000256" key="1">
    <source>
        <dbReference type="ARBA" id="ARBA00010617"/>
    </source>
</evidence>
<organism evidence="4 5">
    <name type="scientific">Pristionchus entomophagus</name>
    <dbReference type="NCBI Taxonomy" id="358040"/>
    <lineage>
        <taxon>Eukaryota</taxon>
        <taxon>Metazoa</taxon>
        <taxon>Ecdysozoa</taxon>
        <taxon>Nematoda</taxon>
        <taxon>Chromadorea</taxon>
        <taxon>Rhabditida</taxon>
        <taxon>Rhabditina</taxon>
        <taxon>Diplogasteromorpha</taxon>
        <taxon>Diplogasteroidea</taxon>
        <taxon>Neodiplogasteridae</taxon>
        <taxon>Pristionchus</taxon>
    </lineage>
</organism>
<name>A0AAV5TBS9_9BILA</name>
<dbReference type="EMBL" id="BTSX01000004">
    <property type="protein sequence ID" value="GMS93012.1"/>
    <property type="molecule type" value="Genomic_DNA"/>
</dbReference>
<dbReference type="GO" id="GO:0005506">
    <property type="term" value="F:iron ion binding"/>
    <property type="evidence" value="ECO:0007669"/>
    <property type="project" value="InterPro"/>
</dbReference>
<keyword evidence="5" id="KW-1185">Reference proteome</keyword>
<dbReference type="Pfam" id="PF00067">
    <property type="entry name" value="p450"/>
    <property type="match status" value="1"/>
</dbReference>
<comment type="similarity">
    <text evidence="1">Belongs to the cytochrome P450 family.</text>
</comment>
<gene>
    <name evidence="4" type="ORF">PENTCL1PPCAC_15187</name>
</gene>
<comment type="caution">
    <text evidence="4">The sequence shown here is derived from an EMBL/GenBank/DDBJ whole genome shotgun (WGS) entry which is preliminary data.</text>
</comment>
<sequence>LLVLSCVLTYVFLYYQNVRRYPKGPLPLPLIGNLYHMNAETLHEDLHLMGKKYGHCFTVFMPRPIVIFTDYSTVKEALITQGEHYGGRSHLVPDTLLQKFVQTGILISDGEVWREQRRVSLRIFRELGMGKNIMEAQVNRSIDELLVQLKATNDGVSAYDINFPLQLCVGNVINETLFGYHFKYSDSATFRFFVDITVKHLRMIKDNLSVMIIQAWPWAKHLPIIGTIGYKEPKANIGKYQAFIEEEVNKAAKSYDRNH</sequence>
<dbReference type="InterPro" id="IPR036396">
    <property type="entry name" value="Cyt_P450_sf"/>
</dbReference>
<evidence type="ECO:0000313" key="5">
    <source>
        <dbReference type="Proteomes" id="UP001432027"/>
    </source>
</evidence>
<evidence type="ECO:0000256" key="3">
    <source>
        <dbReference type="SAM" id="SignalP"/>
    </source>
</evidence>
<dbReference type="GO" id="GO:0016705">
    <property type="term" value="F:oxidoreductase activity, acting on paired donors, with incorporation or reduction of molecular oxygen"/>
    <property type="evidence" value="ECO:0007669"/>
    <property type="project" value="InterPro"/>
</dbReference>
<dbReference type="SUPFAM" id="SSF48264">
    <property type="entry name" value="Cytochrome P450"/>
    <property type="match status" value="1"/>
</dbReference>
<keyword evidence="2" id="KW-0503">Monooxygenase</keyword>
<dbReference type="GO" id="GO:0020037">
    <property type="term" value="F:heme binding"/>
    <property type="evidence" value="ECO:0007669"/>
    <property type="project" value="InterPro"/>
</dbReference>
<dbReference type="AlphaFoldDB" id="A0AAV5TBS9"/>